<comment type="caution">
    <text evidence="1">The sequence shown here is derived from an EMBL/GenBank/DDBJ whole genome shotgun (WGS) entry which is preliminary data.</text>
</comment>
<dbReference type="InterPro" id="IPR019646">
    <property type="entry name" value="Aminoglyc_AdlTrfase"/>
</dbReference>
<dbReference type="Gene3D" id="3.30.460.40">
    <property type="match status" value="1"/>
</dbReference>
<organism evidence="1">
    <name type="scientific">gut metagenome</name>
    <dbReference type="NCBI Taxonomy" id="749906"/>
    <lineage>
        <taxon>unclassified sequences</taxon>
        <taxon>metagenomes</taxon>
        <taxon>organismal metagenomes</taxon>
    </lineage>
</organism>
<dbReference type="EMBL" id="AMCI01007295">
    <property type="protein sequence ID" value="EJW92878.1"/>
    <property type="molecule type" value="Genomic_DNA"/>
</dbReference>
<name>J9FEM6_9ZZZZ</name>
<feature type="non-terminal residue" evidence="1">
    <location>
        <position position="168"/>
    </location>
</feature>
<sequence>MTKKEHTTISDLFQILDLLESLDMQFWLDGGWGVDALYGQQTRLHRDIDIDFDASYTDQLLALLQERGYQIETNWLPTRVELYSEGLGYIDIHPFVLNADGTSRQADLDGGWYEFQPDYFGTAFLEGRNIPCISAKGQQAFHSGYDLREKDIHDLSIIHQCITTMNIT</sequence>
<dbReference type="Pfam" id="PF10706">
    <property type="entry name" value="Aminoglyc_resit"/>
    <property type="match status" value="1"/>
</dbReference>
<dbReference type="AlphaFoldDB" id="J9FEM6"/>
<evidence type="ECO:0000313" key="1">
    <source>
        <dbReference type="EMBL" id="EJW92878.1"/>
    </source>
</evidence>
<dbReference type="NCBIfam" id="NF000153">
    <property type="entry name" value="linco_LnuAN2"/>
    <property type="match status" value="1"/>
</dbReference>
<proteinExistence type="predicted"/>
<gene>
    <name evidence="1" type="ORF">EVA_19015</name>
</gene>
<reference evidence="1" key="1">
    <citation type="journal article" date="2012" name="PLoS ONE">
        <title>Gene sets for utilization of primary and secondary nutrition supplies in the distal gut of endangered iberian lynx.</title>
        <authorList>
            <person name="Alcaide M."/>
            <person name="Messina E."/>
            <person name="Richter M."/>
            <person name="Bargiela R."/>
            <person name="Peplies J."/>
            <person name="Huws S.A."/>
            <person name="Newbold C.J."/>
            <person name="Golyshin P.N."/>
            <person name="Simon M.A."/>
            <person name="Lopez G."/>
            <person name="Yakimov M.M."/>
            <person name="Ferrer M."/>
        </authorList>
    </citation>
    <scope>NUCLEOTIDE SEQUENCE</scope>
</reference>
<protein>
    <submittedName>
        <fullName evidence="1">Lincosamide resistance protein</fullName>
    </submittedName>
</protein>
<accession>J9FEM6</accession>